<keyword evidence="2" id="KW-0614">Plasmid</keyword>
<gene>
    <name evidence="2" type="ORF">D3867_27465</name>
</gene>
<dbReference type="AlphaFoldDB" id="A0A4D8Q8S3"/>
<evidence type="ECO:0000313" key="2">
    <source>
        <dbReference type="EMBL" id="QCO05653.1"/>
    </source>
</evidence>
<accession>A0A4D8Q8S3</accession>
<organism evidence="2 3">
    <name type="scientific">Azospirillum brasilense</name>
    <dbReference type="NCBI Taxonomy" id="192"/>
    <lineage>
        <taxon>Bacteria</taxon>
        <taxon>Pseudomonadati</taxon>
        <taxon>Pseudomonadota</taxon>
        <taxon>Alphaproteobacteria</taxon>
        <taxon>Rhodospirillales</taxon>
        <taxon>Azospirillaceae</taxon>
        <taxon>Azospirillum</taxon>
    </lineage>
</organism>
<feature type="region of interest" description="Disordered" evidence="1">
    <location>
        <begin position="1"/>
        <end position="38"/>
    </location>
</feature>
<reference evidence="2 3" key="1">
    <citation type="submission" date="2018-09" db="EMBL/GenBank/DDBJ databases">
        <title>Whole genome based analysis of evolution and adaptive divergence in Indian and Brazilian strains of Azospirillum brasilense.</title>
        <authorList>
            <person name="Singh C."/>
            <person name="Tripathi A.K."/>
        </authorList>
    </citation>
    <scope>NUCLEOTIDE SEQUENCE [LARGE SCALE GENOMIC DNA]</scope>
    <source>
        <strain evidence="2 3">MTCC4036</strain>
        <plasmid evidence="2 3">p2</plasmid>
    </source>
</reference>
<dbReference type="Proteomes" id="UP000298596">
    <property type="component" value="Plasmid p2"/>
</dbReference>
<evidence type="ECO:0000256" key="1">
    <source>
        <dbReference type="SAM" id="MobiDB-lite"/>
    </source>
</evidence>
<proteinExistence type="predicted"/>
<protein>
    <submittedName>
        <fullName evidence="2">Uncharacterized protein</fullName>
    </submittedName>
</protein>
<name>A0A4D8Q8S3_AZOBR</name>
<feature type="region of interest" description="Disordered" evidence="1">
    <location>
        <begin position="53"/>
        <end position="81"/>
    </location>
</feature>
<dbReference type="EMBL" id="CP032332">
    <property type="protein sequence ID" value="QCO05653.1"/>
    <property type="molecule type" value="Genomic_DNA"/>
</dbReference>
<sequence length="81" mass="8455">MAARIAMTTDDPAMRSRKSWHSSSQSSQSLRLATRTRSSPIRRAVMAARVVSGSASGLRNGSGAAPSGALAMSSAERVYSV</sequence>
<evidence type="ECO:0000313" key="3">
    <source>
        <dbReference type="Proteomes" id="UP000298596"/>
    </source>
</evidence>
<geneLocation type="plasmid" evidence="2">
    <name>p2</name>
</geneLocation>